<accession>A0A2G4YRM9</accession>
<dbReference type="RefSeq" id="WP_099472656.1">
    <property type="nucleotide sequence ID" value="NZ_CAXBMK010000002.1"/>
</dbReference>
<protein>
    <submittedName>
        <fullName evidence="2">Uncharacterized protein</fullName>
    </submittedName>
</protein>
<reference evidence="2 3" key="1">
    <citation type="submission" date="2017-10" db="EMBL/GenBank/DDBJ databases">
        <title>Frigbacter circumglobatus gen. nov. sp. nov., isolated from sediment cultured in situ.</title>
        <authorList>
            <person name="Zhao Z."/>
        </authorList>
    </citation>
    <scope>NUCLEOTIDE SEQUENCE [LARGE SCALE GENOMIC DNA]</scope>
    <source>
        <strain evidence="2 3">ZYL</strain>
    </source>
</reference>
<dbReference type="InParanoid" id="A0A2G4YRM9"/>
<name>A0A2G4YRM9_9PROT</name>
<organism evidence="2 3">
    <name type="scientific">Paremcibacter congregatus</name>
    <dbReference type="NCBI Taxonomy" id="2043170"/>
    <lineage>
        <taxon>Bacteria</taxon>
        <taxon>Pseudomonadati</taxon>
        <taxon>Pseudomonadota</taxon>
        <taxon>Alphaproteobacteria</taxon>
        <taxon>Emcibacterales</taxon>
        <taxon>Emcibacteraceae</taxon>
        <taxon>Paremcibacter</taxon>
    </lineage>
</organism>
<keyword evidence="3" id="KW-1185">Reference proteome</keyword>
<dbReference type="Proteomes" id="UP000229730">
    <property type="component" value="Unassembled WGS sequence"/>
</dbReference>
<evidence type="ECO:0000256" key="1">
    <source>
        <dbReference type="SAM" id="MobiDB-lite"/>
    </source>
</evidence>
<comment type="caution">
    <text evidence="2">The sequence shown here is derived from an EMBL/GenBank/DDBJ whole genome shotgun (WGS) entry which is preliminary data.</text>
</comment>
<proteinExistence type="predicted"/>
<evidence type="ECO:0000313" key="2">
    <source>
        <dbReference type="EMBL" id="PHZ85004.1"/>
    </source>
</evidence>
<sequence>MSQEDDIASAMAYVTDVKFEYAAMINTLYYLCEEADSIGLPDVSLHLKIAIDELKAQGPRDASQDDEEITSIWPSAPTE</sequence>
<gene>
    <name evidence="2" type="ORF">CRD36_09805</name>
</gene>
<dbReference type="AlphaFoldDB" id="A0A2G4YRM9"/>
<feature type="region of interest" description="Disordered" evidence="1">
    <location>
        <begin position="56"/>
        <end position="79"/>
    </location>
</feature>
<evidence type="ECO:0000313" key="3">
    <source>
        <dbReference type="Proteomes" id="UP000229730"/>
    </source>
</evidence>
<dbReference type="EMBL" id="PDEM01000020">
    <property type="protein sequence ID" value="PHZ85004.1"/>
    <property type="molecule type" value="Genomic_DNA"/>
</dbReference>